<dbReference type="EMBL" id="SCEB01215350">
    <property type="protein sequence ID" value="RXM29993.1"/>
    <property type="molecule type" value="Genomic_DNA"/>
</dbReference>
<keyword evidence="2" id="KW-1185">Reference proteome</keyword>
<sequence length="80" mass="8710">MDDEDIIQYKQWTHGAQTKPRTSQTLLEFISITCAAVDKAAQHHFAKAQAAYLKDLTISLPVGVGEICHDIATGVKGIVT</sequence>
<dbReference type="AlphaFoldDB" id="A0A444U448"/>
<reference evidence="1 2" key="1">
    <citation type="submission" date="2019-01" db="EMBL/GenBank/DDBJ databases">
        <title>Draft Genome and Complete Hox-Cluster Characterization of the Sterlet Sturgeon (Acipenser ruthenus).</title>
        <authorList>
            <person name="Wei Q."/>
        </authorList>
    </citation>
    <scope>NUCLEOTIDE SEQUENCE [LARGE SCALE GENOMIC DNA]</scope>
    <source>
        <strain evidence="1">WHYD16114868_AA</strain>
        <tissue evidence="1">Blood</tissue>
    </source>
</reference>
<name>A0A444U448_ACIRT</name>
<proteinExistence type="predicted"/>
<organism evidence="1 2">
    <name type="scientific">Acipenser ruthenus</name>
    <name type="common">Sterlet sturgeon</name>
    <dbReference type="NCBI Taxonomy" id="7906"/>
    <lineage>
        <taxon>Eukaryota</taxon>
        <taxon>Metazoa</taxon>
        <taxon>Chordata</taxon>
        <taxon>Craniata</taxon>
        <taxon>Vertebrata</taxon>
        <taxon>Euteleostomi</taxon>
        <taxon>Actinopterygii</taxon>
        <taxon>Chondrostei</taxon>
        <taxon>Acipenseriformes</taxon>
        <taxon>Acipenseridae</taxon>
        <taxon>Acipenser</taxon>
    </lineage>
</organism>
<protein>
    <submittedName>
        <fullName evidence="1">Uncharacterized protein</fullName>
    </submittedName>
</protein>
<gene>
    <name evidence="1" type="ORF">EOD39_8233</name>
</gene>
<comment type="caution">
    <text evidence="1">The sequence shown here is derived from an EMBL/GenBank/DDBJ whole genome shotgun (WGS) entry which is preliminary data.</text>
</comment>
<evidence type="ECO:0000313" key="1">
    <source>
        <dbReference type="EMBL" id="RXM29993.1"/>
    </source>
</evidence>
<accession>A0A444U448</accession>
<dbReference type="Proteomes" id="UP000289886">
    <property type="component" value="Unassembled WGS sequence"/>
</dbReference>
<evidence type="ECO:0000313" key="2">
    <source>
        <dbReference type="Proteomes" id="UP000289886"/>
    </source>
</evidence>